<keyword evidence="6 8" id="KW-0694">RNA-binding</keyword>
<comment type="similarity">
    <text evidence="8">Belongs to the DNA mismatch repair MutS family. MutS2 subfamily.</text>
</comment>
<dbReference type="Pfam" id="PF01713">
    <property type="entry name" value="Smr"/>
    <property type="match status" value="1"/>
</dbReference>
<dbReference type="InterPro" id="IPR005747">
    <property type="entry name" value="MutS2"/>
</dbReference>
<dbReference type="SMART" id="SM00533">
    <property type="entry name" value="MUTSd"/>
    <property type="match status" value="1"/>
</dbReference>
<dbReference type="PANTHER" id="PTHR48466">
    <property type="entry name" value="OS10G0509000 PROTEIN-RELATED"/>
    <property type="match status" value="1"/>
</dbReference>
<dbReference type="InterPro" id="IPR002625">
    <property type="entry name" value="Smr_dom"/>
</dbReference>
<dbReference type="SMART" id="SM00463">
    <property type="entry name" value="SMR"/>
    <property type="match status" value="1"/>
</dbReference>
<dbReference type="EC" id="3.1.-.-" evidence="8"/>
<keyword evidence="4 8" id="KW-0378">Hydrolase</keyword>
<dbReference type="HAMAP" id="MF_00092">
    <property type="entry name" value="MutS2"/>
    <property type="match status" value="1"/>
</dbReference>
<evidence type="ECO:0000256" key="8">
    <source>
        <dbReference type="HAMAP-Rule" id="MF_00092"/>
    </source>
</evidence>
<dbReference type="NCBIfam" id="TIGR01069">
    <property type="entry name" value="mutS2"/>
    <property type="match status" value="1"/>
</dbReference>
<keyword evidence="5 8" id="KW-0067">ATP-binding</keyword>
<gene>
    <name evidence="8" type="primary">mutS2</name>
    <name evidence="8" type="synonym">rqcU</name>
    <name evidence="11" type="ORF">SAMN05192546_10210</name>
</gene>
<evidence type="ECO:0000256" key="4">
    <source>
        <dbReference type="ARBA" id="ARBA00022801"/>
    </source>
</evidence>
<evidence type="ECO:0000256" key="9">
    <source>
        <dbReference type="SAM" id="Coils"/>
    </source>
</evidence>
<keyword evidence="9" id="KW-0175">Coiled coil</keyword>
<dbReference type="AlphaFoldDB" id="A0A1H3JK29"/>
<dbReference type="GO" id="GO:0016887">
    <property type="term" value="F:ATP hydrolysis activity"/>
    <property type="evidence" value="ECO:0007669"/>
    <property type="project" value="InterPro"/>
</dbReference>
<dbReference type="InterPro" id="IPR045076">
    <property type="entry name" value="MutS"/>
</dbReference>
<organism evidence="11 12">
    <name type="scientific">Tindallia californiensis</name>
    <dbReference type="NCBI Taxonomy" id="159292"/>
    <lineage>
        <taxon>Bacteria</taxon>
        <taxon>Bacillati</taxon>
        <taxon>Bacillota</taxon>
        <taxon>Clostridia</taxon>
        <taxon>Peptostreptococcales</taxon>
        <taxon>Tindalliaceae</taxon>
        <taxon>Tindallia</taxon>
    </lineage>
</organism>
<dbReference type="Proteomes" id="UP000199230">
    <property type="component" value="Unassembled WGS sequence"/>
</dbReference>
<dbReference type="Pfam" id="PF00488">
    <property type="entry name" value="MutS_V"/>
    <property type="match status" value="1"/>
</dbReference>
<evidence type="ECO:0000313" key="11">
    <source>
        <dbReference type="EMBL" id="SDY40261.1"/>
    </source>
</evidence>
<dbReference type="PANTHER" id="PTHR48466:SF2">
    <property type="entry name" value="OS10G0509000 PROTEIN"/>
    <property type="match status" value="1"/>
</dbReference>
<feature type="binding site" evidence="8">
    <location>
        <begin position="334"/>
        <end position="341"/>
    </location>
    <ligand>
        <name>ATP</name>
        <dbReference type="ChEBI" id="CHEBI:30616"/>
    </ligand>
</feature>
<evidence type="ECO:0000256" key="5">
    <source>
        <dbReference type="ARBA" id="ARBA00022840"/>
    </source>
</evidence>
<dbReference type="GO" id="GO:0004519">
    <property type="term" value="F:endonuclease activity"/>
    <property type="evidence" value="ECO:0007669"/>
    <property type="project" value="UniProtKB-UniRule"/>
</dbReference>
<dbReference type="SUPFAM" id="SSF52540">
    <property type="entry name" value="P-loop containing nucleoside triphosphate hydrolases"/>
    <property type="match status" value="1"/>
</dbReference>
<dbReference type="InterPro" id="IPR000432">
    <property type="entry name" value="DNA_mismatch_repair_MutS_C"/>
</dbReference>
<dbReference type="GO" id="GO:0072344">
    <property type="term" value="P:rescue of stalled ribosome"/>
    <property type="evidence" value="ECO:0007669"/>
    <property type="project" value="UniProtKB-UniRule"/>
</dbReference>
<dbReference type="PROSITE" id="PS00486">
    <property type="entry name" value="DNA_MISMATCH_REPAIR_2"/>
    <property type="match status" value="1"/>
</dbReference>
<dbReference type="InterPro" id="IPR036187">
    <property type="entry name" value="DNA_mismatch_repair_MutS_sf"/>
</dbReference>
<evidence type="ECO:0000313" key="12">
    <source>
        <dbReference type="Proteomes" id="UP000199230"/>
    </source>
</evidence>
<dbReference type="InterPro" id="IPR046893">
    <property type="entry name" value="MSSS"/>
</dbReference>
<dbReference type="GO" id="GO:0140664">
    <property type="term" value="F:ATP-dependent DNA damage sensor activity"/>
    <property type="evidence" value="ECO:0007669"/>
    <property type="project" value="InterPro"/>
</dbReference>
<comment type="function">
    <text evidence="8">Acts as a ribosome collision sensor, splitting the ribosome into its 2 subunits. Detects stalled/collided 70S ribosomes which it binds and splits by an ATP-hydrolysis driven conformational change. Acts upstream of the ribosome quality control system (RQC), a ribosome-associated complex that mediates the extraction of incompletely synthesized nascent chains from stalled ribosomes and their subsequent degradation. Probably generates substrates for RQC.</text>
</comment>
<dbReference type="Gene3D" id="3.40.50.300">
    <property type="entry name" value="P-loop containing nucleotide triphosphate hydrolases"/>
    <property type="match status" value="1"/>
</dbReference>
<dbReference type="Pfam" id="PF20297">
    <property type="entry name" value="MSSS"/>
    <property type="match status" value="1"/>
</dbReference>
<dbReference type="InterPro" id="IPR027417">
    <property type="entry name" value="P-loop_NTPase"/>
</dbReference>
<sequence length="794" mass="89314">MNSKSIKLLEFTKIKKRLAELCLSGLGSELAEGLKPKTNFYDIQELQKETAEAETIRLQKGSMPLSELKDILGLLKKAELGSVLDLNQLLIIKKQLTTVRKCKAFMNAYGNKDHIPIFMSNVQLLEVDKELEERLESCIVSETELSDHASPALRQIRRKIQQKNEGIRSKLNSFIQSSKNQKYLQEAIITIRQERFVVPVKQEYKSMVPGMVHDQSSSGATLFIEPMPIVEMNNALKELKISEGIEVDRILLELTGEVASIADMLRQNQATMKKMDFMMAKGEMAVQMKAIEPVLVKERQIHFKNARHPLLKDQEVVPITIKLGDPQHALVITGPNTGGKTVTLKTVGLFVLMTQSGLHIPADVGSRMGTFDEVFADIGDEQSIEQSLSTFSSHMKNIVEILRNVTGNSLVLLDELGAGTDPTEGAALAMSILTYLINKRSLVLATTHYSELKQYALMNDETENASVEFDIKTLSPTYRLLIGIPGKSNAFEISSKLGLDQHVIEQAKTFLTKDSIDFEDILRSIEENKILAEAESEKAIQLRRQLLERERIISERENKIQIQQDELIAKAKREAYQLVEDAKKEADRLIEEIRKIREQSTVVTGNKSAERVRSRLREKLSELEVDGSYHLLGESVDVEESNKPVKEGDEVKIPSLNQTGSVISIDHDKKEALVQIGVMKMSLPIKKLVKTYREQQKSKKGLQRIIQHKTEHTTKECDLRGKDLEEAMYIVDKYLDDSFLSGHEEITIIHGVGTGVLKQGIQKKLKKHRLVKGYRDGIYGEGGAGVTIVKLNRS</sequence>
<dbReference type="GO" id="GO:0005524">
    <property type="term" value="F:ATP binding"/>
    <property type="evidence" value="ECO:0007669"/>
    <property type="project" value="UniProtKB-UniRule"/>
</dbReference>
<dbReference type="InterPro" id="IPR036063">
    <property type="entry name" value="Smr_dom_sf"/>
</dbReference>
<feature type="domain" description="Smr" evidence="10">
    <location>
        <begin position="717"/>
        <end position="792"/>
    </location>
</feature>
<proteinExistence type="inferred from homology"/>
<keyword evidence="2 8" id="KW-0699">rRNA-binding</keyword>
<evidence type="ECO:0000259" key="10">
    <source>
        <dbReference type="PROSITE" id="PS50828"/>
    </source>
</evidence>
<dbReference type="Gene3D" id="3.30.1370.110">
    <property type="match status" value="1"/>
</dbReference>
<feature type="coiled-coil region" evidence="9">
    <location>
        <begin position="572"/>
        <end position="626"/>
    </location>
</feature>
<dbReference type="GO" id="GO:0019843">
    <property type="term" value="F:rRNA binding"/>
    <property type="evidence" value="ECO:0007669"/>
    <property type="project" value="UniProtKB-UniRule"/>
</dbReference>
<keyword evidence="8" id="KW-0255">Endonuclease</keyword>
<dbReference type="PIRSF" id="PIRSF005814">
    <property type="entry name" value="MutS_YshD"/>
    <property type="match status" value="1"/>
</dbReference>
<accession>A0A1H3JK29</accession>
<dbReference type="OrthoDB" id="9808166at2"/>
<dbReference type="SUPFAM" id="SSF48334">
    <property type="entry name" value="DNA repair protein MutS, domain III"/>
    <property type="match status" value="1"/>
</dbReference>
<comment type="function">
    <text evidence="8">Endonuclease that is involved in the suppression of homologous recombination and thus may have a key role in the control of bacterial genetic diversity.</text>
</comment>
<protein>
    <recommendedName>
        <fullName evidence="8">Endonuclease MutS2</fullName>
        <ecNumber evidence="8">3.1.-.-</ecNumber>
    </recommendedName>
    <alternativeName>
        <fullName evidence="8">Ribosome-associated protein quality control-upstream factor</fullName>
        <shortName evidence="8">RQC-upstream factor</shortName>
        <shortName evidence="8">RqcU</shortName>
        <ecNumber evidence="8">3.6.4.-</ecNumber>
    </alternativeName>
</protein>
<dbReference type="EMBL" id="FNPV01000002">
    <property type="protein sequence ID" value="SDY40261.1"/>
    <property type="molecule type" value="Genomic_DNA"/>
</dbReference>
<keyword evidence="3 8" id="KW-0547">Nucleotide-binding</keyword>
<name>A0A1H3JK29_9FIRM</name>
<dbReference type="RefSeq" id="WP_093310612.1">
    <property type="nucleotide sequence ID" value="NZ_FNPV01000002.1"/>
</dbReference>
<dbReference type="CDD" id="cd03280">
    <property type="entry name" value="ABC_MutS2"/>
    <property type="match status" value="1"/>
</dbReference>
<keyword evidence="12" id="KW-1185">Reference proteome</keyword>
<evidence type="ECO:0000256" key="6">
    <source>
        <dbReference type="ARBA" id="ARBA00022884"/>
    </source>
</evidence>
<dbReference type="GO" id="GO:0045910">
    <property type="term" value="P:negative regulation of DNA recombination"/>
    <property type="evidence" value="ECO:0007669"/>
    <property type="project" value="InterPro"/>
</dbReference>
<dbReference type="FunFam" id="3.40.50.300:FF:000830">
    <property type="entry name" value="Endonuclease MutS2"/>
    <property type="match status" value="1"/>
</dbReference>
<evidence type="ECO:0000256" key="3">
    <source>
        <dbReference type="ARBA" id="ARBA00022741"/>
    </source>
</evidence>
<evidence type="ECO:0000256" key="1">
    <source>
        <dbReference type="ARBA" id="ARBA00022722"/>
    </source>
</evidence>
<evidence type="ECO:0000256" key="2">
    <source>
        <dbReference type="ARBA" id="ARBA00022730"/>
    </source>
</evidence>
<dbReference type="PROSITE" id="PS50828">
    <property type="entry name" value="SMR"/>
    <property type="match status" value="1"/>
</dbReference>
<keyword evidence="7 8" id="KW-0238">DNA-binding</keyword>
<dbReference type="EC" id="3.6.4.-" evidence="8"/>
<comment type="subunit">
    <text evidence="8">Homodimer. Binds to stalled ribosomes, contacting rRNA.</text>
</comment>
<dbReference type="STRING" id="159292.SAMN05192546_10210"/>
<evidence type="ECO:0000256" key="7">
    <source>
        <dbReference type="ARBA" id="ARBA00023125"/>
    </source>
</evidence>
<reference evidence="11 12" key="1">
    <citation type="submission" date="2016-10" db="EMBL/GenBank/DDBJ databases">
        <authorList>
            <person name="de Groot N.N."/>
        </authorList>
    </citation>
    <scope>NUCLEOTIDE SEQUENCE [LARGE SCALE GENOMIC DNA]</scope>
    <source>
        <strain evidence="11 12">APO</strain>
    </source>
</reference>
<dbReference type="SUPFAM" id="SSF160443">
    <property type="entry name" value="SMR domain-like"/>
    <property type="match status" value="1"/>
</dbReference>
<keyword evidence="1 8" id="KW-0540">Nuclease</keyword>
<dbReference type="InterPro" id="IPR007696">
    <property type="entry name" value="DNA_mismatch_repair_MutS_core"/>
</dbReference>
<dbReference type="GO" id="GO:0006298">
    <property type="term" value="P:mismatch repair"/>
    <property type="evidence" value="ECO:0007669"/>
    <property type="project" value="InterPro"/>
</dbReference>
<dbReference type="GO" id="GO:0043023">
    <property type="term" value="F:ribosomal large subunit binding"/>
    <property type="evidence" value="ECO:0007669"/>
    <property type="project" value="UniProtKB-UniRule"/>
</dbReference>
<dbReference type="GO" id="GO:0030983">
    <property type="term" value="F:mismatched DNA binding"/>
    <property type="evidence" value="ECO:0007669"/>
    <property type="project" value="InterPro"/>
</dbReference>
<dbReference type="SMART" id="SM00534">
    <property type="entry name" value="MUTSac"/>
    <property type="match status" value="1"/>
</dbReference>